<name>B0MEG0_ANACD</name>
<sequence>MLHSNHVKNRYPIYRRRSSVSSQKNRHQKINSAAGLLLFIKFLTLR</sequence>
<proteinExistence type="predicted"/>
<dbReference type="EMBL" id="ABAX03000013">
    <property type="protein sequence ID" value="EDR97348.1"/>
    <property type="molecule type" value="Genomic_DNA"/>
</dbReference>
<organism evidence="1 2">
    <name type="scientific">Anaerostipes caccae (strain DSM 14662 / CCUG 47493 / JCM 13470 / NCIMB 13811 / L1-92)</name>
    <dbReference type="NCBI Taxonomy" id="411490"/>
    <lineage>
        <taxon>Bacteria</taxon>
        <taxon>Bacillati</taxon>
        <taxon>Bacillota</taxon>
        <taxon>Clostridia</taxon>
        <taxon>Lachnospirales</taxon>
        <taxon>Lachnospiraceae</taxon>
        <taxon>Anaerostipes</taxon>
    </lineage>
</organism>
<keyword evidence="2" id="KW-1185">Reference proteome</keyword>
<accession>B0MEG0</accession>
<dbReference type="Proteomes" id="UP000004935">
    <property type="component" value="Unassembled WGS sequence"/>
</dbReference>
<dbReference type="AlphaFoldDB" id="B0MEG0"/>
<reference evidence="1" key="1">
    <citation type="submission" date="2007-11" db="EMBL/GenBank/DDBJ databases">
        <authorList>
            <person name="Fulton L."/>
            <person name="Clifton S."/>
            <person name="Fulton B."/>
            <person name="Xu J."/>
            <person name="Minx P."/>
            <person name="Pepin K.H."/>
            <person name="Johnson M."/>
            <person name="Thiruvilangam P."/>
            <person name="Bhonagiri V."/>
            <person name="Nash W.E."/>
            <person name="Mardis E.R."/>
            <person name="Wilson R.K."/>
        </authorList>
    </citation>
    <scope>NUCLEOTIDE SEQUENCE [LARGE SCALE GENOMIC DNA]</scope>
    <source>
        <strain evidence="1">DSM 14662</strain>
    </source>
</reference>
<evidence type="ECO:0000313" key="2">
    <source>
        <dbReference type="Proteomes" id="UP000004935"/>
    </source>
</evidence>
<evidence type="ECO:0000313" key="1">
    <source>
        <dbReference type="EMBL" id="EDR97348.1"/>
    </source>
</evidence>
<comment type="caution">
    <text evidence="1">The sequence shown here is derived from an EMBL/GenBank/DDBJ whole genome shotgun (WGS) entry which is preliminary data.</text>
</comment>
<reference evidence="1" key="2">
    <citation type="submission" date="2013-11" db="EMBL/GenBank/DDBJ databases">
        <title>Draft genome sequence of Anaerostipes caccae (DSM 14662).</title>
        <authorList>
            <person name="Sudarsanam P."/>
            <person name="Ley R."/>
            <person name="Guruge J."/>
            <person name="Turnbaugh P.J."/>
            <person name="Mahowald M."/>
            <person name="Liep D."/>
            <person name="Gordon J."/>
        </authorList>
    </citation>
    <scope>NUCLEOTIDE SEQUENCE</scope>
    <source>
        <strain evidence="1">DSM 14662</strain>
    </source>
</reference>
<gene>
    <name evidence="1" type="ORF">ANACAC_01955</name>
</gene>
<dbReference type="HOGENOM" id="CLU_3179429_0_0_9"/>
<protein>
    <submittedName>
        <fullName evidence="1">Uncharacterized protein</fullName>
    </submittedName>
</protein>